<dbReference type="Gene3D" id="2.60.40.10">
    <property type="entry name" value="Immunoglobulins"/>
    <property type="match status" value="1"/>
</dbReference>
<keyword evidence="1" id="KW-0472">Membrane</keyword>
<dbReference type="AlphaFoldDB" id="A0A0G0JP58"/>
<organism evidence="2 3">
    <name type="scientific">Candidatus Shapirobacteria bacterium GW2011_GWE2_38_30</name>
    <dbReference type="NCBI Taxonomy" id="1618490"/>
    <lineage>
        <taxon>Bacteria</taxon>
        <taxon>Candidatus Shapironibacteriota</taxon>
    </lineage>
</organism>
<dbReference type="PANTHER" id="PTHR34475">
    <property type="match status" value="1"/>
</dbReference>
<evidence type="ECO:0000313" key="2">
    <source>
        <dbReference type="EMBL" id="KKQ68552.1"/>
    </source>
</evidence>
<evidence type="ECO:0000313" key="3">
    <source>
        <dbReference type="Proteomes" id="UP000034406"/>
    </source>
</evidence>
<dbReference type="GO" id="GO:0003677">
    <property type="term" value="F:DNA binding"/>
    <property type="evidence" value="ECO:0007669"/>
    <property type="project" value="InterPro"/>
</dbReference>
<name>A0A0G0JP58_9BACT</name>
<keyword evidence="1" id="KW-1133">Transmembrane helix</keyword>
<gene>
    <name evidence="2" type="ORF">US90_C0022G0015</name>
</gene>
<feature type="transmembrane region" description="Helical" evidence="1">
    <location>
        <begin position="96"/>
        <end position="119"/>
    </location>
</feature>
<proteinExistence type="predicted"/>
<sequence>MAANISLFKASTILKNTRLDKELELEEISKKIKIPKKYLEAIESGDISLYPQEPYCSLFVRDYAEFLKLNSTDILSLFRRDFLQVKHKSKNKLTKFGFTPQITFTIILTIIGILFIAYLTGEYIKFNRPPKLTVNWPETEYINQDNFEVTGKTDPESTVRVNQDLVIVDNQGNFSKKINLDSPQTQIIIESKSANGKTTITKKIIYKKL</sequence>
<dbReference type="InterPro" id="IPR010982">
    <property type="entry name" value="Lambda_DNA-bd_dom_sf"/>
</dbReference>
<keyword evidence="1" id="KW-0812">Transmembrane</keyword>
<evidence type="ECO:0008006" key="4">
    <source>
        <dbReference type="Google" id="ProtNLM"/>
    </source>
</evidence>
<dbReference type="Proteomes" id="UP000034406">
    <property type="component" value="Unassembled WGS sequence"/>
</dbReference>
<dbReference type="Gene3D" id="1.10.260.40">
    <property type="entry name" value="lambda repressor-like DNA-binding domains"/>
    <property type="match status" value="1"/>
</dbReference>
<reference evidence="2 3" key="1">
    <citation type="journal article" date="2015" name="Nature">
        <title>rRNA introns, odd ribosomes, and small enigmatic genomes across a large radiation of phyla.</title>
        <authorList>
            <person name="Brown C.T."/>
            <person name="Hug L.A."/>
            <person name="Thomas B.C."/>
            <person name="Sharon I."/>
            <person name="Castelle C.J."/>
            <person name="Singh A."/>
            <person name="Wilkins M.J."/>
            <person name="Williams K.H."/>
            <person name="Banfield J.F."/>
        </authorList>
    </citation>
    <scope>NUCLEOTIDE SEQUENCE [LARGE SCALE GENOMIC DNA]</scope>
</reference>
<evidence type="ECO:0000256" key="1">
    <source>
        <dbReference type="SAM" id="Phobius"/>
    </source>
</evidence>
<dbReference type="EMBL" id="LBUT01000022">
    <property type="protein sequence ID" value="KKQ68552.1"/>
    <property type="molecule type" value="Genomic_DNA"/>
</dbReference>
<dbReference type="InterPro" id="IPR013783">
    <property type="entry name" value="Ig-like_fold"/>
</dbReference>
<dbReference type="PANTHER" id="PTHR34475:SF1">
    <property type="entry name" value="CYTOSKELETON PROTEIN RODZ"/>
    <property type="match status" value="1"/>
</dbReference>
<protein>
    <recommendedName>
        <fullName evidence="4">HTH cro/C1-type domain-containing protein</fullName>
    </recommendedName>
</protein>
<dbReference type="Pfam" id="PF13413">
    <property type="entry name" value="HTH_25"/>
    <property type="match status" value="1"/>
</dbReference>
<dbReference type="InterPro" id="IPR050400">
    <property type="entry name" value="Bact_Cytoskel_RodZ"/>
</dbReference>
<comment type="caution">
    <text evidence="2">The sequence shown here is derived from an EMBL/GenBank/DDBJ whole genome shotgun (WGS) entry which is preliminary data.</text>
</comment>
<accession>A0A0G0JP58</accession>
<dbReference type="STRING" id="1618490.US90_C0022G0015"/>